<dbReference type="EMBL" id="JAFLVT010000006">
    <property type="protein sequence ID" value="MBO0448799.1"/>
    <property type="molecule type" value="Genomic_DNA"/>
</dbReference>
<sequence length="78" mass="8888">MMALVLGILLLFYPLAQIPAMIKRKHAVGHYFSADKRILVAKSENMGNNLNMQNKYAFFINLLCALLLIVYGIYALFH</sequence>
<dbReference type="Proteomes" id="UP000664256">
    <property type="component" value="Unassembled WGS sequence"/>
</dbReference>
<keyword evidence="1" id="KW-0812">Transmembrane</keyword>
<feature type="transmembrane region" description="Helical" evidence="1">
    <location>
        <begin position="56"/>
        <end position="77"/>
    </location>
</feature>
<comment type="caution">
    <text evidence="2">The sequence shown here is derived from an EMBL/GenBank/DDBJ whole genome shotgun (WGS) entry which is preliminary data.</text>
</comment>
<evidence type="ECO:0000256" key="1">
    <source>
        <dbReference type="SAM" id="Phobius"/>
    </source>
</evidence>
<organism evidence="2 3">
    <name type="scientific">Candidatus Enterococcus myersii</name>
    <dbReference type="NCBI Taxonomy" id="2815322"/>
    <lineage>
        <taxon>Bacteria</taxon>
        <taxon>Bacillati</taxon>
        <taxon>Bacillota</taxon>
        <taxon>Bacilli</taxon>
        <taxon>Lactobacillales</taxon>
        <taxon>Enterococcaceae</taxon>
        <taxon>Enterococcus</taxon>
    </lineage>
</organism>
<gene>
    <name evidence="2" type="ORF">JZO76_04540</name>
</gene>
<accession>A0ABS3H721</accession>
<keyword evidence="1" id="KW-0472">Membrane</keyword>
<reference evidence="2 3" key="1">
    <citation type="submission" date="2021-03" db="EMBL/GenBank/DDBJ databases">
        <title>Enterococcal diversity collection.</title>
        <authorList>
            <person name="Gilmore M.S."/>
            <person name="Schwartzman J."/>
            <person name="Van Tyne D."/>
            <person name="Martin M."/>
            <person name="Earl A.M."/>
            <person name="Manson A.L."/>
            <person name="Straub T."/>
            <person name="Salamzade R."/>
            <person name="Saavedra J."/>
            <person name="Lebreton F."/>
            <person name="Prichula J."/>
            <person name="Schaufler K."/>
            <person name="Gaca A."/>
            <person name="Sgardioli B."/>
            <person name="Wagenaar J."/>
            <person name="Strong T."/>
        </authorList>
    </citation>
    <scope>NUCLEOTIDE SEQUENCE [LARGE SCALE GENOMIC DNA]</scope>
    <source>
        <strain evidence="2 3">MJM12</strain>
    </source>
</reference>
<evidence type="ECO:0008006" key="4">
    <source>
        <dbReference type="Google" id="ProtNLM"/>
    </source>
</evidence>
<dbReference type="RefSeq" id="WP_206902994.1">
    <property type="nucleotide sequence ID" value="NZ_JAFLVT010000006.1"/>
</dbReference>
<evidence type="ECO:0000313" key="2">
    <source>
        <dbReference type="EMBL" id="MBO0448799.1"/>
    </source>
</evidence>
<keyword evidence="3" id="KW-1185">Reference proteome</keyword>
<evidence type="ECO:0000313" key="3">
    <source>
        <dbReference type="Proteomes" id="UP000664256"/>
    </source>
</evidence>
<name>A0ABS3H721_9ENTE</name>
<proteinExistence type="predicted"/>
<protein>
    <recommendedName>
        <fullName evidence="4">DUF3899 domain-containing protein</fullName>
    </recommendedName>
</protein>
<keyword evidence="1" id="KW-1133">Transmembrane helix</keyword>